<protein>
    <submittedName>
        <fullName evidence="1">Uncharacterized protein</fullName>
    </submittedName>
</protein>
<evidence type="ECO:0000313" key="1">
    <source>
        <dbReference type="EMBL" id="PTQ29335.1"/>
    </source>
</evidence>
<dbReference type="EMBL" id="KZ772813">
    <property type="protein sequence ID" value="PTQ29335.1"/>
    <property type="molecule type" value="Genomic_DNA"/>
</dbReference>
<sequence length="164" mass="19083">MGSEPERERQTGVWQKTGSNTYEIIRANKIQYGLGTMGSRQREVQLCISWTEVRRRIRIRSSLYKRRPIPLGLGLVDSFDRDNGRSNFPYSKFVSFAKSRFVVTRAGRRARSPTTRARRPTHAMIMCGLMIVKSRECPDLLLRSHAVHIRIVTVRSHHEKERET</sequence>
<dbReference type="AlphaFoldDB" id="A0A2R6W665"/>
<proteinExistence type="predicted"/>
<dbReference type="Gramene" id="Mp5g11870.1">
    <property type="protein sequence ID" value="Mp5g11870.1.cds1"/>
    <property type="gene ID" value="Mp5g11870"/>
</dbReference>
<dbReference type="Proteomes" id="UP000244005">
    <property type="component" value="Unassembled WGS sequence"/>
</dbReference>
<keyword evidence="2" id="KW-1185">Reference proteome</keyword>
<name>A0A2R6W665_MARPO</name>
<gene>
    <name evidence="1" type="ORF">MARPO_0143s0015</name>
</gene>
<organism evidence="1 2">
    <name type="scientific">Marchantia polymorpha</name>
    <name type="common">Common liverwort</name>
    <name type="synonym">Marchantia aquatica</name>
    <dbReference type="NCBI Taxonomy" id="3197"/>
    <lineage>
        <taxon>Eukaryota</taxon>
        <taxon>Viridiplantae</taxon>
        <taxon>Streptophyta</taxon>
        <taxon>Embryophyta</taxon>
        <taxon>Marchantiophyta</taxon>
        <taxon>Marchantiopsida</taxon>
        <taxon>Marchantiidae</taxon>
        <taxon>Marchantiales</taxon>
        <taxon>Marchantiaceae</taxon>
        <taxon>Marchantia</taxon>
    </lineage>
</organism>
<accession>A0A2R6W665</accession>
<evidence type="ECO:0000313" key="2">
    <source>
        <dbReference type="Proteomes" id="UP000244005"/>
    </source>
</evidence>
<reference evidence="2" key="1">
    <citation type="journal article" date="2017" name="Cell">
        <title>Insights into land plant evolution garnered from the Marchantia polymorpha genome.</title>
        <authorList>
            <person name="Bowman J.L."/>
            <person name="Kohchi T."/>
            <person name="Yamato K.T."/>
            <person name="Jenkins J."/>
            <person name="Shu S."/>
            <person name="Ishizaki K."/>
            <person name="Yamaoka S."/>
            <person name="Nishihama R."/>
            <person name="Nakamura Y."/>
            <person name="Berger F."/>
            <person name="Adam C."/>
            <person name="Aki S.S."/>
            <person name="Althoff F."/>
            <person name="Araki T."/>
            <person name="Arteaga-Vazquez M.A."/>
            <person name="Balasubrmanian S."/>
            <person name="Barry K."/>
            <person name="Bauer D."/>
            <person name="Boehm C.R."/>
            <person name="Briginshaw L."/>
            <person name="Caballero-Perez J."/>
            <person name="Catarino B."/>
            <person name="Chen F."/>
            <person name="Chiyoda S."/>
            <person name="Chovatia M."/>
            <person name="Davies K.M."/>
            <person name="Delmans M."/>
            <person name="Demura T."/>
            <person name="Dierschke T."/>
            <person name="Dolan L."/>
            <person name="Dorantes-Acosta A.E."/>
            <person name="Eklund D.M."/>
            <person name="Florent S.N."/>
            <person name="Flores-Sandoval E."/>
            <person name="Fujiyama A."/>
            <person name="Fukuzawa H."/>
            <person name="Galik B."/>
            <person name="Grimanelli D."/>
            <person name="Grimwood J."/>
            <person name="Grossniklaus U."/>
            <person name="Hamada T."/>
            <person name="Haseloff J."/>
            <person name="Hetherington A.J."/>
            <person name="Higo A."/>
            <person name="Hirakawa Y."/>
            <person name="Hundley H.N."/>
            <person name="Ikeda Y."/>
            <person name="Inoue K."/>
            <person name="Inoue S.I."/>
            <person name="Ishida S."/>
            <person name="Jia Q."/>
            <person name="Kakita M."/>
            <person name="Kanazawa T."/>
            <person name="Kawai Y."/>
            <person name="Kawashima T."/>
            <person name="Kennedy M."/>
            <person name="Kinose K."/>
            <person name="Kinoshita T."/>
            <person name="Kohara Y."/>
            <person name="Koide E."/>
            <person name="Komatsu K."/>
            <person name="Kopischke S."/>
            <person name="Kubo M."/>
            <person name="Kyozuka J."/>
            <person name="Lagercrantz U."/>
            <person name="Lin S.S."/>
            <person name="Lindquist E."/>
            <person name="Lipzen A.M."/>
            <person name="Lu C.W."/>
            <person name="De Luna E."/>
            <person name="Martienssen R.A."/>
            <person name="Minamino N."/>
            <person name="Mizutani M."/>
            <person name="Mizutani M."/>
            <person name="Mochizuki N."/>
            <person name="Monte I."/>
            <person name="Mosher R."/>
            <person name="Nagasaki H."/>
            <person name="Nakagami H."/>
            <person name="Naramoto S."/>
            <person name="Nishitani K."/>
            <person name="Ohtani M."/>
            <person name="Okamoto T."/>
            <person name="Okumura M."/>
            <person name="Phillips J."/>
            <person name="Pollak B."/>
            <person name="Reinders A."/>
            <person name="Rovekamp M."/>
            <person name="Sano R."/>
            <person name="Sawa S."/>
            <person name="Schmid M.W."/>
            <person name="Shirakawa M."/>
            <person name="Solano R."/>
            <person name="Spunde A."/>
            <person name="Suetsugu N."/>
            <person name="Sugano S."/>
            <person name="Sugiyama A."/>
            <person name="Sun R."/>
            <person name="Suzuki Y."/>
            <person name="Takenaka M."/>
            <person name="Takezawa D."/>
            <person name="Tomogane H."/>
            <person name="Tsuzuki M."/>
            <person name="Ueda T."/>
            <person name="Umeda M."/>
            <person name="Ward J.M."/>
            <person name="Watanabe Y."/>
            <person name="Yazaki K."/>
            <person name="Yokoyama R."/>
            <person name="Yoshitake Y."/>
            <person name="Yotsui I."/>
            <person name="Zachgo S."/>
            <person name="Schmutz J."/>
        </authorList>
    </citation>
    <scope>NUCLEOTIDE SEQUENCE [LARGE SCALE GENOMIC DNA]</scope>
    <source>
        <strain evidence="2">Tak-1</strain>
    </source>
</reference>